<feature type="region of interest" description="Disordered" evidence="1">
    <location>
        <begin position="19"/>
        <end position="38"/>
    </location>
</feature>
<dbReference type="RefSeq" id="WP_152810033.1">
    <property type="nucleotide sequence ID" value="NZ_WHNW01000004.1"/>
</dbReference>
<dbReference type="AlphaFoldDB" id="A0A6N7EXK4"/>
<evidence type="ECO:0000313" key="2">
    <source>
        <dbReference type="EMBL" id="MPV86109.1"/>
    </source>
</evidence>
<evidence type="ECO:0000313" key="3">
    <source>
        <dbReference type="Proteomes" id="UP000471298"/>
    </source>
</evidence>
<proteinExistence type="predicted"/>
<organism evidence="2 3">
    <name type="scientific">Ostreibacterium oceani</name>
    <dbReference type="NCBI Taxonomy" id="2654998"/>
    <lineage>
        <taxon>Bacteria</taxon>
        <taxon>Pseudomonadati</taxon>
        <taxon>Pseudomonadota</taxon>
        <taxon>Gammaproteobacteria</taxon>
        <taxon>Cardiobacteriales</taxon>
        <taxon>Ostreibacteriaceae</taxon>
        <taxon>Ostreibacterium</taxon>
    </lineage>
</organism>
<name>A0A6N7EXK4_9GAMM</name>
<sequence length="135" mass="14532">MATAKVVYQGQLRTQATHLASGNEITTDAPVDNHGKGQAFSPTDLVTSALGSCLMTIMGIKAESLGVDLTGMHAEVTKIMATSPRRIAEIHVSMHMPSTIDATHRQQLEAVALACPVSQSLHPETKQHIQFHYDT</sequence>
<evidence type="ECO:0000256" key="1">
    <source>
        <dbReference type="SAM" id="MobiDB-lite"/>
    </source>
</evidence>
<dbReference type="PANTHER" id="PTHR39624">
    <property type="entry name" value="PROTEIN INVOLVED IN RIMO-MEDIATED BETA-METHYLTHIOLATION OF RIBOSOMAL PROTEIN S12 YCAO"/>
    <property type="match status" value="1"/>
</dbReference>
<dbReference type="InterPro" id="IPR003718">
    <property type="entry name" value="OsmC/Ohr_fam"/>
</dbReference>
<dbReference type="Pfam" id="PF02566">
    <property type="entry name" value="OsmC"/>
    <property type="match status" value="1"/>
</dbReference>
<dbReference type="Gene3D" id="3.30.300.20">
    <property type="match status" value="1"/>
</dbReference>
<dbReference type="InParanoid" id="A0A6N7EXK4"/>
<dbReference type="InterPro" id="IPR036102">
    <property type="entry name" value="OsmC/Ohrsf"/>
</dbReference>
<dbReference type="EMBL" id="WHNW01000004">
    <property type="protein sequence ID" value="MPV86109.1"/>
    <property type="molecule type" value="Genomic_DNA"/>
</dbReference>
<dbReference type="Proteomes" id="UP000471298">
    <property type="component" value="Unassembled WGS sequence"/>
</dbReference>
<keyword evidence="3" id="KW-1185">Reference proteome</keyword>
<comment type="caution">
    <text evidence="2">The sequence shown here is derived from an EMBL/GenBank/DDBJ whole genome shotgun (WGS) entry which is preliminary data.</text>
</comment>
<dbReference type="SUPFAM" id="SSF82784">
    <property type="entry name" value="OsmC-like"/>
    <property type="match status" value="1"/>
</dbReference>
<dbReference type="PANTHER" id="PTHR39624:SF2">
    <property type="entry name" value="OSMC-LIKE PROTEIN"/>
    <property type="match status" value="1"/>
</dbReference>
<protein>
    <submittedName>
        <fullName evidence="2">OsmC family peroxiredoxin</fullName>
    </submittedName>
</protein>
<dbReference type="InterPro" id="IPR015946">
    <property type="entry name" value="KH_dom-like_a/b"/>
</dbReference>
<reference evidence="2 3" key="1">
    <citation type="submission" date="2019-10" db="EMBL/GenBank/DDBJ databases">
        <title>Cardiobacteriales fam. a chemoheterotrophic member of the order Cardiobacteriales, and proposal of Cardiobacteriales fam. nov.</title>
        <authorList>
            <person name="Wang C."/>
        </authorList>
    </citation>
    <scope>NUCLEOTIDE SEQUENCE [LARGE SCALE GENOMIC DNA]</scope>
    <source>
        <strain evidence="2 3">ML27</strain>
    </source>
</reference>
<accession>A0A6N7EXK4</accession>
<gene>
    <name evidence="2" type="ORF">GCU85_05100</name>
</gene>